<keyword evidence="7" id="KW-1185">Reference proteome</keyword>
<dbReference type="RefSeq" id="WP_344569007.1">
    <property type="nucleotide sequence ID" value="NZ_BAAARJ010000018.1"/>
</dbReference>
<organism evidence="6 7">
    <name type="scientific">Streptomyces axinellae</name>
    <dbReference type="NCBI Taxonomy" id="552788"/>
    <lineage>
        <taxon>Bacteria</taxon>
        <taxon>Bacillati</taxon>
        <taxon>Actinomycetota</taxon>
        <taxon>Actinomycetes</taxon>
        <taxon>Kitasatosporales</taxon>
        <taxon>Streptomycetaceae</taxon>
        <taxon>Streptomyces</taxon>
    </lineage>
</organism>
<dbReference type="PANTHER" id="PTHR30629:SF2">
    <property type="entry name" value="PROPHAGE INTEGRASE INTS-RELATED"/>
    <property type="match status" value="1"/>
</dbReference>
<dbReference type="PANTHER" id="PTHR30629">
    <property type="entry name" value="PROPHAGE INTEGRASE"/>
    <property type="match status" value="1"/>
</dbReference>
<sequence>MAYAEKRVSQARGSKGKVTWRARYKKPDGTWGSEPGFPTKKTAERWGEEQEAAIRAGRWIDPELGRAHFGVWVREWMAAQSPRGRTTMNRWERLEAHILPKWEYTPLIAFTWFDVEAWARTLTCARSTTKDCVQLMARILNGAVDAQRLPVNPLAGRRLTGLPPDPAPKRDEEEQWAPPEVVLQLARRLGPHYGLHVVTTAFAGPRWEELVGLHRDNTLKTRRQRHDGTMFTCPVIRVDPDVGALAEYYKRDEEGKRRTFRGLEPPKNAKSARQIDLPPFLAEMLKQHLETWPHDFVFCTRTGKWWWRSEWFRIIRPAADGRDARPKARGTAVKEGWDPIMPGLTMRDLRHTHDTYQEQIGVRPVLAHEQMGHKYPGIKGTYQHPTPAMRQDRLDGLQELYERALGTLGWKSIWES</sequence>
<keyword evidence="2" id="KW-0229">DNA integration</keyword>
<name>A0ABN3QM62_9ACTN</name>
<feature type="region of interest" description="Disordered" evidence="5">
    <location>
        <begin position="155"/>
        <end position="176"/>
    </location>
</feature>
<evidence type="ECO:0000313" key="6">
    <source>
        <dbReference type="EMBL" id="GAA2630159.1"/>
    </source>
</evidence>
<evidence type="ECO:0000313" key="7">
    <source>
        <dbReference type="Proteomes" id="UP001501447"/>
    </source>
</evidence>
<evidence type="ECO:0000256" key="5">
    <source>
        <dbReference type="SAM" id="MobiDB-lite"/>
    </source>
</evidence>
<dbReference type="InterPro" id="IPR010998">
    <property type="entry name" value="Integrase_recombinase_N"/>
</dbReference>
<protein>
    <submittedName>
        <fullName evidence="6">Tyrosine-type recombinase/integrase</fullName>
    </submittedName>
</protein>
<comment type="similarity">
    <text evidence="1">Belongs to the 'phage' integrase family.</text>
</comment>
<dbReference type="Proteomes" id="UP001501447">
    <property type="component" value="Unassembled WGS sequence"/>
</dbReference>
<dbReference type="InterPro" id="IPR050808">
    <property type="entry name" value="Phage_Integrase"/>
</dbReference>
<evidence type="ECO:0000256" key="4">
    <source>
        <dbReference type="ARBA" id="ARBA00023172"/>
    </source>
</evidence>
<dbReference type="Gene3D" id="1.10.443.10">
    <property type="entry name" value="Intergrase catalytic core"/>
    <property type="match status" value="1"/>
</dbReference>
<gene>
    <name evidence="6" type="ORF">GCM10009863_52050</name>
</gene>
<evidence type="ECO:0000256" key="3">
    <source>
        <dbReference type="ARBA" id="ARBA00023125"/>
    </source>
</evidence>
<keyword evidence="4" id="KW-0233">DNA recombination</keyword>
<dbReference type="SUPFAM" id="SSF56349">
    <property type="entry name" value="DNA breaking-rejoining enzymes"/>
    <property type="match status" value="1"/>
</dbReference>
<dbReference type="EMBL" id="BAAARJ010000018">
    <property type="protein sequence ID" value="GAA2630159.1"/>
    <property type="molecule type" value="Genomic_DNA"/>
</dbReference>
<evidence type="ECO:0000256" key="1">
    <source>
        <dbReference type="ARBA" id="ARBA00008857"/>
    </source>
</evidence>
<proteinExistence type="inferred from homology"/>
<evidence type="ECO:0000256" key="2">
    <source>
        <dbReference type="ARBA" id="ARBA00022908"/>
    </source>
</evidence>
<keyword evidence="3" id="KW-0238">DNA-binding</keyword>
<accession>A0ABN3QM62</accession>
<dbReference type="Gene3D" id="1.10.150.130">
    <property type="match status" value="1"/>
</dbReference>
<comment type="caution">
    <text evidence="6">The sequence shown here is derived from an EMBL/GenBank/DDBJ whole genome shotgun (WGS) entry which is preliminary data.</text>
</comment>
<dbReference type="InterPro" id="IPR013762">
    <property type="entry name" value="Integrase-like_cat_sf"/>
</dbReference>
<reference evidence="6 7" key="1">
    <citation type="journal article" date="2019" name="Int. J. Syst. Evol. Microbiol.">
        <title>The Global Catalogue of Microorganisms (GCM) 10K type strain sequencing project: providing services to taxonomists for standard genome sequencing and annotation.</title>
        <authorList>
            <consortium name="The Broad Institute Genomics Platform"/>
            <consortium name="The Broad Institute Genome Sequencing Center for Infectious Disease"/>
            <person name="Wu L."/>
            <person name="Ma J."/>
        </authorList>
    </citation>
    <scope>NUCLEOTIDE SEQUENCE [LARGE SCALE GENOMIC DNA]</scope>
    <source>
        <strain evidence="6 7">JCM 16373</strain>
    </source>
</reference>
<dbReference type="InterPro" id="IPR011010">
    <property type="entry name" value="DNA_brk_join_enz"/>
</dbReference>